<comment type="similarity">
    <text evidence="1">Belongs to the strictosidine synthase family.</text>
</comment>
<dbReference type="Gene3D" id="2.120.10.30">
    <property type="entry name" value="TolB, C-terminal domain"/>
    <property type="match status" value="1"/>
</dbReference>
<dbReference type="Proteomes" id="UP000050741">
    <property type="component" value="Unassembled WGS sequence"/>
</dbReference>
<feature type="domain" description="Strictosidine synthase conserved region" evidence="5">
    <location>
        <begin position="189"/>
        <end position="275"/>
    </location>
</feature>
<keyword evidence="4" id="KW-0732">Signal</keyword>
<evidence type="ECO:0000256" key="4">
    <source>
        <dbReference type="SAM" id="SignalP"/>
    </source>
</evidence>
<evidence type="ECO:0000313" key="7">
    <source>
        <dbReference type="WBParaSite" id="GPLIN_001238600"/>
    </source>
</evidence>
<dbReference type="SUPFAM" id="SSF63829">
    <property type="entry name" value="Calcium-dependent phosphotriesterase"/>
    <property type="match status" value="1"/>
</dbReference>
<feature type="signal peptide" evidence="4">
    <location>
        <begin position="1"/>
        <end position="20"/>
    </location>
</feature>
<dbReference type="WBParaSite" id="GPLIN_001238600">
    <property type="protein sequence ID" value="GPLIN_001238600"/>
    <property type="gene ID" value="GPLIN_001238600"/>
</dbReference>
<evidence type="ECO:0000259" key="5">
    <source>
        <dbReference type="Pfam" id="PF03088"/>
    </source>
</evidence>
<evidence type="ECO:0000313" key="6">
    <source>
        <dbReference type="Proteomes" id="UP000050741"/>
    </source>
</evidence>
<keyword evidence="3" id="KW-0325">Glycoprotein</keyword>
<reference evidence="7" key="2">
    <citation type="submission" date="2016-06" db="UniProtKB">
        <authorList>
            <consortium name="WormBaseParasite"/>
        </authorList>
    </citation>
    <scope>IDENTIFICATION</scope>
</reference>
<keyword evidence="2" id="KW-0597">Phosphoprotein</keyword>
<dbReference type="InterPro" id="IPR011042">
    <property type="entry name" value="6-blade_b-propeller_TolB-like"/>
</dbReference>
<sequence length="410" mass="46108">MSLSLLLMTLGCLAPLCVYGRGTSKMPPKSGDPCMPVLPTPLQKLSEEEKSCLFTIYTMSKLFEHKKVQKALAKQSCDSDDSSEPDIWLNRHKSNGWCELNMERINSEYGPVVMHAHGSIGSINGARLFVKTTHNGIWIAIYQPDCQDESGEKDRNEVIGDTIKRVRHFVELLVSSSKLVDGKKMLFPDDLDFPDNDTIVFSDASTRFGLPDFLLAFMEHADDARIIEYKFSTGQLRVLVDGLNFANGVQIHPDRQSVLFCESASSRIQRYYYAGPKKGRQVIFVDNLPGFPDNIRLSASRQSFYVALFGHRSKDSPDWFDLLGPWPMARKFLGELIKLLPDSLRPYVYSLAPYGIVLEIGLNGNIVRSYHDSEGTVIQRISQVCDDGGAYLYLASFENNYIGRISKTFA</sequence>
<dbReference type="GO" id="GO:0012505">
    <property type="term" value="C:endomembrane system"/>
    <property type="evidence" value="ECO:0007669"/>
    <property type="project" value="TreeGrafter"/>
</dbReference>
<feature type="chain" id="PRO_5008147621" evidence="4">
    <location>
        <begin position="21"/>
        <end position="410"/>
    </location>
</feature>
<dbReference type="GO" id="GO:0016787">
    <property type="term" value="F:hydrolase activity"/>
    <property type="evidence" value="ECO:0007669"/>
    <property type="project" value="TreeGrafter"/>
</dbReference>
<evidence type="ECO:0000256" key="1">
    <source>
        <dbReference type="ARBA" id="ARBA00009191"/>
    </source>
</evidence>
<proteinExistence type="inferred from homology"/>
<dbReference type="PANTHER" id="PTHR10426">
    <property type="entry name" value="STRICTOSIDINE SYNTHASE-RELATED"/>
    <property type="match status" value="1"/>
</dbReference>
<dbReference type="AlphaFoldDB" id="A0A183CHN0"/>
<keyword evidence="6" id="KW-1185">Reference proteome</keyword>
<dbReference type="PANTHER" id="PTHR10426:SF88">
    <property type="entry name" value="ADIPOCYTE PLASMA MEMBRANE-ASSOCIATED PROTEIN HEMOMUCIN-RELATED"/>
    <property type="match status" value="1"/>
</dbReference>
<dbReference type="InterPro" id="IPR018119">
    <property type="entry name" value="Strictosidine_synth_cons-reg"/>
</dbReference>
<evidence type="ECO:0000256" key="3">
    <source>
        <dbReference type="ARBA" id="ARBA00023180"/>
    </source>
</evidence>
<organism evidence="6 7">
    <name type="scientific">Globodera pallida</name>
    <name type="common">Potato cyst nematode worm</name>
    <name type="synonym">Heterodera pallida</name>
    <dbReference type="NCBI Taxonomy" id="36090"/>
    <lineage>
        <taxon>Eukaryota</taxon>
        <taxon>Metazoa</taxon>
        <taxon>Ecdysozoa</taxon>
        <taxon>Nematoda</taxon>
        <taxon>Chromadorea</taxon>
        <taxon>Rhabditida</taxon>
        <taxon>Tylenchina</taxon>
        <taxon>Tylenchomorpha</taxon>
        <taxon>Tylenchoidea</taxon>
        <taxon>Heteroderidae</taxon>
        <taxon>Heteroderinae</taxon>
        <taxon>Globodera</taxon>
    </lineage>
</organism>
<protein>
    <submittedName>
        <fullName evidence="7">Str_synth domain-containing protein</fullName>
    </submittedName>
</protein>
<evidence type="ECO:0000256" key="2">
    <source>
        <dbReference type="ARBA" id="ARBA00022553"/>
    </source>
</evidence>
<accession>A0A183CHN0</accession>
<dbReference type="Pfam" id="PF03088">
    <property type="entry name" value="Str_synth"/>
    <property type="match status" value="1"/>
</dbReference>
<reference evidence="6" key="1">
    <citation type="submission" date="2014-05" db="EMBL/GenBank/DDBJ databases">
        <title>The genome and life-stage specific transcriptomes of Globodera pallida elucidate key aspects of plant parasitism by a cyst nematode.</title>
        <authorList>
            <person name="Cotton J.A."/>
            <person name="Lilley C.J."/>
            <person name="Jones L.M."/>
            <person name="Kikuchi T."/>
            <person name="Reid A.J."/>
            <person name="Thorpe P."/>
            <person name="Tsai I.J."/>
            <person name="Beasley H."/>
            <person name="Blok V."/>
            <person name="Cock P.J.A."/>
            <person name="Van den Akker S.E."/>
            <person name="Holroyd N."/>
            <person name="Hunt M."/>
            <person name="Mantelin S."/>
            <person name="Naghra H."/>
            <person name="Pain A."/>
            <person name="Palomares-Rius J.E."/>
            <person name="Zarowiecki M."/>
            <person name="Berriman M."/>
            <person name="Jones J.T."/>
            <person name="Urwin P.E."/>
        </authorList>
    </citation>
    <scope>NUCLEOTIDE SEQUENCE [LARGE SCALE GENOMIC DNA]</scope>
    <source>
        <strain evidence="6">Lindley</strain>
    </source>
</reference>
<name>A0A183CHN0_GLOPA</name>